<dbReference type="Pfam" id="PF19799">
    <property type="entry name" value="DUF6282"/>
    <property type="match status" value="1"/>
</dbReference>
<dbReference type="STRING" id="1802274.A3J58_00600"/>
<evidence type="ECO:0008006" key="3">
    <source>
        <dbReference type="Google" id="ProtNLM"/>
    </source>
</evidence>
<evidence type="ECO:0000313" key="1">
    <source>
        <dbReference type="EMBL" id="OHA04217.1"/>
    </source>
</evidence>
<dbReference type="InterPro" id="IPR001559">
    <property type="entry name" value="Phosphotriesterase"/>
</dbReference>
<evidence type="ECO:0000313" key="2">
    <source>
        <dbReference type="Proteomes" id="UP000178510"/>
    </source>
</evidence>
<dbReference type="SUPFAM" id="SSF51556">
    <property type="entry name" value="Metallo-dependent hydrolases"/>
    <property type="match status" value="1"/>
</dbReference>
<gene>
    <name evidence="1" type="ORF">A3J58_00600</name>
</gene>
<proteinExistence type="predicted"/>
<protein>
    <recommendedName>
        <fullName evidence="3">Amidohydrolase-related domain-containing protein</fullName>
    </recommendedName>
</protein>
<dbReference type="Gene3D" id="3.20.20.140">
    <property type="entry name" value="Metal-dependent hydrolases"/>
    <property type="match status" value="1"/>
</dbReference>
<comment type="caution">
    <text evidence="1">The sequence shown here is derived from an EMBL/GenBank/DDBJ whole genome shotgun (WGS) entry which is preliminary data.</text>
</comment>
<accession>A0A1G2KXS3</accession>
<dbReference type="EMBL" id="MHQM01000009">
    <property type="protein sequence ID" value="OHA04217.1"/>
    <property type="molecule type" value="Genomic_DNA"/>
</dbReference>
<dbReference type="Proteomes" id="UP000178510">
    <property type="component" value="Unassembled WGS sequence"/>
</dbReference>
<dbReference type="AlphaFoldDB" id="A0A1G2KXS3"/>
<organism evidence="1 2">
    <name type="scientific">Candidatus Sungbacteria bacterium RIFCSPHIGHO2_02_FULL_52_23</name>
    <dbReference type="NCBI Taxonomy" id="1802274"/>
    <lineage>
        <taxon>Bacteria</taxon>
        <taxon>Candidatus Sungiibacteriota</taxon>
    </lineage>
</organism>
<dbReference type="GO" id="GO:0008270">
    <property type="term" value="F:zinc ion binding"/>
    <property type="evidence" value="ECO:0007669"/>
    <property type="project" value="InterPro"/>
</dbReference>
<reference evidence="1 2" key="1">
    <citation type="journal article" date="2016" name="Nat. Commun.">
        <title>Thousands of microbial genomes shed light on interconnected biogeochemical processes in an aquifer system.</title>
        <authorList>
            <person name="Anantharaman K."/>
            <person name="Brown C.T."/>
            <person name="Hug L.A."/>
            <person name="Sharon I."/>
            <person name="Castelle C.J."/>
            <person name="Probst A.J."/>
            <person name="Thomas B.C."/>
            <person name="Singh A."/>
            <person name="Wilkins M.J."/>
            <person name="Karaoz U."/>
            <person name="Brodie E.L."/>
            <person name="Williams K.H."/>
            <person name="Hubbard S.S."/>
            <person name="Banfield J.F."/>
        </authorList>
    </citation>
    <scope>NUCLEOTIDE SEQUENCE [LARGE SCALE GENOMIC DNA]</scope>
</reference>
<dbReference type="InterPro" id="IPR032466">
    <property type="entry name" value="Metal_Hydrolase"/>
</dbReference>
<dbReference type="InterPro" id="IPR046249">
    <property type="entry name" value="DUF6282"/>
</dbReference>
<name>A0A1G2KXS3_9BACT</name>
<dbReference type="Pfam" id="PF02126">
    <property type="entry name" value="PTE"/>
    <property type="match status" value="1"/>
</dbReference>
<sequence length="296" mass="33438">MEYPEILKQAIDLHVHIGPEIIPRRFTLAELIAYEKSKLKGVGVKNHFFPTRAMAQPRYENGNPIVINSVVLNHYVGGFNPDAIQASAELSERSIIVWFPTLHAEKFLRSQKFEIPEEWVDTKIRGKLKLRRAEGIKALSIFDGGKRISKEVESVVHAIKEHNAILATGHLSWEESYELVKFAVGKIGMKKIIITHPIYQRILMPVDVQKELARMGVLMEQCYSMYSIDKVPMSEIATQIKEVGANNCILSSDVGQAFSKSPSEALTDFISLLRQEGVTEQEIEIMLVENPNKLIS</sequence>